<dbReference type="Proteomes" id="UP000299102">
    <property type="component" value="Unassembled WGS sequence"/>
</dbReference>
<organism evidence="2 3">
    <name type="scientific">Eumeta variegata</name>
    <name type="common">Bagworm moth</name>
    <name type="synonym">Eumeta japonica</name>
    <dbReference type="NCBI Taxonomy" id="151549"/>
    <lineage>
        <taxon>Eukaryota</taxon>
        <taxon>Metazoa</taxon>
        <taxon>Ecdysozoa</taxon>
        <taxon>Arthropoda</taxon>
        <taxon>Hexapoda</taxon>
        <taxon>Insecta</taxon>
        <taxon>Pterygota</taxon>
        <taxon>Neoptera</taxon>
        <taxon>Endopterygota</taxon>
        <taxon>Lepidoptera</taxon>
        <taxon>Glossata</taxon>
        <taxon>Ditrysia</taxon>
        <taxon>Tineoidea</taxon>
        <taxon>Psychidae</taxon>
        <taxon>Oiketicinae</taxon>
        <taxon>Eumeta</taxon>
    </lineage>
</organism>
<name>A0A4C1T1B1_EUMVA</name>
<dbReference type="EMBL" id="BGZK01000030">
    <property type="protein sequence ID" value="GBP08313.1"/>
    <property type="molecule type" value="Genomic_DNA"/>
</dbReference>
<evidence type="ECO:0000256" key="1">
    <source>
        <dbReference type="SAM" id="MobiDB-lite"/>
    </source>
</evidence>
<dbReference type="AlphaFoldDB" id="A0A4C1T1B1"/>
<gene>
    <name evidence="2" type="ORF">EVAR_78790_1</name>
</gene>
<evidence type="ECO:0000313" key="2">
    <source>
        <dbReference type="EMBL" id="GBP08313.1"/>
    </source>
</evidence>
<proteinExistence type="predicted"/>
<comment type="caution">
    <text evidence="2">The sequence shown here is derived from an EMBL/GenBank/DDBJ whole genome shotgun (WGS) entry which is preliminary data.</text>
</comment>
<evidence type="ECO:0000313" key="3">
    <source>
        <dbReference type="Proteomes" id="UP000299102"/>
    </source>
</evidence>
<protein>
    <submittedName>
        <fullName evidence="2">Uncharacterized protein</fullName>
    </submittedName>
</protein>
<sequence>MVKNHTLSVDQLLPFFLDFLLESHHLLTVEIYSDGFARRNRISDIRRSGVIERECDGGEGRRATKGGVGQPNSHSLDEKQQRQLFYLYSVRSHFRPAAKFTVWLNHIDMKFC</sequence>
<feature type="region of interest" description="Disordered" evidence="1">
    <location>
        <begin position="56"/>
        <end position="77"/>
    </location>
</feature>
<reference evidence="2 3" key="1">
    <citation type="journal article" date="2019" name="Commun. Biol.">
        <title>The bagworm genome reveals a unique fibroin gene that provides high tensile strength.</title>
        <authorList>
            <person name="Kono N."/>
            <person name="Nakamura H."/>
            <person name="Ohtoshi R."/>
            <person name="Tomita M."/>
            <person name="Numata K."/>
            <person name="Arakawa K."/>
        </authorList>
    </citation>
    <scope>NUCLEOTIDE SEQUENCE [LARGE SCALE GENOMIC DNA]</scope>
</reference>
<keyword evidence="3" id="KW-1185">Reference proteome</keyword>
<accession>A0A4C1T1B1</accession>